<sequence length="201" mass="22956">MAKLQPELNEFFSETDRLLHLMSSTAEIDGVHRKVIAEIVHLRLSILLENNLKRIFSKICCGALYLDGSVPNLIVSHRSMVQAEAAMKTLNRARNHRPKWNDSPNIRQSLEHLIHPNDHCITSVRNFGSHLTDMRFIRNHIAHRNDGTRDNYKKLIRRYYGASVPGISCGTLLLSPRVSVPPLIEVHIRTSRTLIKDLTKA</sequence>
<accession>A4U332</accession>
<reference evidence="1" key="1">
    <citation type="journal article" date="2007" name="J. Bacteriol.">
        <title>Comparative genome analysis of four magnetotactic bacteria reveals a complex set of group-specific genes implicated in magnetosome biomineralization and function.</title>
        <authorList>
            <person name="Richter M."/>
            <person name="Kube M."/>
            <person name="Bazylinski D.A."/>
            <person name="Lombardot T."/>
            <person name="Gloeckner F.O."/>
            <person name="Reinhardt R."/>
            <person name="Schueler D."/>
        </authorList>
    </citation>
    <scope>NUCLEOTIDE SEQUENCE</scope>
    <source>
        <strain evidence="1">MSR-1</strain>
    </source>
</reference>
<organism evidence="1">
    <name type="scientific">Magnetospirillum gryphiswaldense</name>
    <dbReference type="NCBI Taxonomy" id="55518"/>
    <lineage>
        <taxon>Bacteria</taxon>
        <taxon>Pseudomonadati</taxon>
        <taxon>Pseudomonadota</taxon>
        <taxon>Alphaproteobacteria</taxon>
        <taxon>Rhodospirillales</taxon>
        <taxon>Rhodospirillaceae</taxon>
        <taxon>Magnetospirillum</taxon>
    </lineage>
</organism>
<dbReference type="AlphaFoldDB" id="A4U332"/>
<dbReference type="EMBL" id="CU459003">
    <property type="protein sequence ID" value="CAM77289.1"/>
    <property type="molecule type" value="Genomic_DNA"/>
</dbReference>
<name>A4U332_9PROT</name>
<proteinExistence type="predicted"/>
<evidence type="ECO:0000313" key="1">
    <source>
        <dbReference type="EMBL" id="CAM77289.1"/>
    </source>
</evidence>
<evidence type="ECO:0008006" key="2">
    <source>
        <dbReference type="Google" id="ProtNLM"/>
    </source>
</evidence>
<protein>
    <recommendedName>
        <fullName evidence="2">RiboL-PSP-HEPN domain-containing protein</fullName>
    </recommendedName>
</protein>
<gene>
    <name evidence="1" type="ORF">MGR_2475</name>
</gene>
<dbReference type="RefSeq" id="WP_158699547.1">
    <property type="nucleotide sequence ID" value="NZ_CP027527.1"/>
</dbReference>